<evidence type="ECO:0000256" key="2">
    <source>
        <dbReference type="SAM" id="Phobius"/>
    </source>
</evidence>
<feature type="transmembrane region" description="Helical" evidence="2">
    <location>
        <begin position="87"/>
        <end position="119"/>
    </location>
</feature>
<keyword evidence="5" id="KW-1185">Reference proteome</keyword>
<organism evidence="4 5">
    <name type="scientific">Amycolatopsis eburnea</name>
    <dbReference type="NCBI Taxonomy" id="2267691"/>
    <lineage>
        <taxon>Bacteria</taxon>
        <taxon>Bacillati</taxon>
        <taxon>Actinomycetota</taxon>
        <taxon>Actinomycetes</taxon>
        <taxon>Pseudonocardiales</taxon>
        <taxon>Pseudonocardiaceae</taxon>
        <taxon>Amycolatopsis</taxon>
    </lineage>
</organism>
<feature type="domain" description="DUF4190" evidence="3">
    <location>
        <begin position="45"/>
        <end position="102"/>
    </location>
</feature>
<name>A0A3R9DMQ0_9PSEU</name>
<reference evidence="4 5" key="1">
    <citation type="submission" date="2018-12" db="EMBL/GenBank/DDBJ databases">
        <title>Amycolatopsis eburnea sp. nov. actinomycete associate with arbuscular mycorrhiza fungal spore.</title>
        <authorList>
            <person name="Lumyong S."/>
            <person name="Chaiya L."/>
        </authorList>
    </citation>
    <scope>NUCLEOTIDE SEQUENCE [LARGE SCALE GENOMIC DNA]</scope>
    <source>
        <strain evidence="4 5">GLM-1</strain>
    </source>
</reference>
<comment type="caution">
    <text evidence="4">The sequence shown here is derived from an EMBL/GenBank/DDBJ whole genome shotgun (WGS) entry which is preliminary data.</text>
</comment>
<evidence type="ECO:0000313" key="5">
    <source>
        <dbReference type="Proteomes" id="UP000267081"/>
    </source>
</evidence>
<evidence type="ECO:0000256" key="1">
    <source>
        <dbReference type="SAM" id="MobiDB-lite"/>
    </source>
</evidence>
<keyword evidence="2" id="KW-1133">Transmembrane helix</keyword>
<evidence type="ECO:0000259" key="3">
    <source>
        <dbReference type="Pfam" id="PF13828"/>
    </source>
</evidence>
<feature type="region of interest" description="Disordered" evidence="1">
    <location>
        <begin position="1"/>
        <end position="43"/>
    </location>
</feature>
<keyword evidence="2" id="KW-0472">Membrane</keyword>
<dbReference type="EMBL" id="RSEC01000032">
    <property type="protein sequence ID" value="RSD21841.1"/>
    <property type="molecule type" value="Genomic_DNA"/>
</dbReference>
<evidence type="ECO:0000313" key="4">
    <source>
        <dbReference type="EMBL" id="RSD21841.1"/>
    </source>
</evidence>
<sequence length="120" mass="12262">MTYPQDPNNPYGQQQYGYQQPGYPQYPGYPGYAGGPRQPQEGSGLAVGSLVCSVLGLVLCFAVGIAGIIMGHIAYGKAKRGVADGQGLALAGIIIGYCAVALNIGLLALFLGIGAIGAWS</sequence>
<dbReference type="InterPro" id="IPR025241">
    <property type="entry name" value="DUF4190"/>
</dbReference>
<gene>
    <name evidence="4" type="ORF">EIY87_08405</name>
</gene>
<dbReference type="Proteomes" id="UP000267081">
    <property type="component" value="Unassembled WGS sequence"/>
</dbReference>
<dbReference type="Pfam" id="PF13828">
    <property type="entry name" value="DUF4190"/>
    <property type="match status" value="1"/>
</dbReference>
<protein>
    <submittedName>
        <fullName evidence="4">DUF4190 domain-containing protein</fullName>
    </submittedName>
</protein>
<feature type="compositionally biased region" description="Low complexity" evidence="1">
    <location>
        <begin position="10"/>
        <end position="43"/>
    </location>
</feature>
<accession>A0A3R9DMQ0</accession>
<keyword evidence="2" id="KW-0812">Transmembrane</keyword>
<dbReference type="AlphaFoldDB" id="A0A3R9DMQ0"/>
<proteinExistence type="predicted"/>
<dbReference type="RefSeq" id="WP_125307095.1">
    <property type="nucleotide sequence ID" value="NZ_RSEC01000032.1"/>
</dbReference>
<feature type="transmembrane region" description="Helical" evidence="2">
    <location>
        <begin position="45"/>
        <end position="75"/>
    </location>
</feature>